<feature type="compositionally biased region" description="Basic and acidic residues" evidence="1">
    <location>
        <begin position="1"/>
        <end position="40"/>
    </location>
</feature>
<keyword evidence="3" id="KW-1185">Reference proteome</keyword>
<organism evidence="2 3">
    <name type="scientific">Trifolium medium</name>
    <dbReference type="NCBI Taxonomy" id="97028"/>
    <lineage>
        <taxon>Eukaryota</taxon>
        <taxon>Viridiplantae</taxon>
        <taxon>Streptophyta</taxon>
        <taxon>Embryophyta</taxon>
        <taxon>Tracheophyta</taxon>
        <taxon>Spermatophyta</taxon>
        <taxon>Magnoliopsida</taxon>
        <taxon>eudicotyledons</taxon>
        <taxon>Gunneridae</taxon>
        <taxon>Pentapetalae</taxon>
        <taxon>rosids</taxon>
        <taxon>fabids</taxon>
        <taxon>Fabales</taxon>
        <taxon>Fabaceae</taxon>
        <taxon>Papilionoideae</taxon>
        <taxon>50 kb inversion clade</taxon>
        <taxon>NPAAA clade</taxon>
        <taxon>Hologalegina</taxon>
        <taxon>IRL clade</taxon>
        <taxon>Trifolieae</taxon>
        <taxon>Trifolium</taxon>
    </lineage>
</organism>
<dbReference type="EMBL" id="LXQA010554856">
    <property type="protein sequence ID" value="MCI58973.1"/>
    <property type="molecule type" value="Genomic_DNA"/>
</dbReference>
<dbReference type="AlphaFoldDB" id="A0A392TCT6"/>
<evidence type="ECO:0000313" key="2">
    <source>
        <dbReference type="EMBL" id="MCI58973.1"/>
    </source>
</evidence>
<comment type="caution">
    <text evidence="2">The sequence shown here is derived from an EMBL/GenBank/DDBJ whole genome shotgun (WGS) entry which is preliminary data.</text>
</comment>
<name>A0A392TCT6_9FABA</name>
<feature type="region of interest" description="Disordered" evidence="1">
    <location>
        <begin position="1"/>
        <end position="57"/>
    </location>
</feature>
<evidence type="ECO:0000256" key="1">
    <source>
        <dbReference type="SAM" id="MobiDB-lite"/>
    </source>
</evidence>
<feature type="non-terminal residue" evidence="2">
    <location>
        <position position="1"/>
    </location>
</feature>
<evidence type="ECO:0000313" key="3">
    <source>
        <dbReference type="Proteomes" id="UP000265520"/>
    </source>
</evidence>
<sequence length="88" mass="10024">CEVKYAMAKDDGRRNWSNEIQAETRRPGGRNESRWLREEGSSNVGVAANEQSGERDHQDAQRFQLGQTQVNTIVSIFYRQVLTAPRTA</sequence>
<protein>
    <submittedName>
        <fullName evidence="2">Uncharacterized protein</fullName>
    </submittedName>
</protein>
<reference evidence="2 3" key="1">
    <citation type="journal article" date="2018" name="Front. Plant Sci.">
        <title>Red Clover (Trifolium pratense) and Zigzag Clover (T. medium) - A Picture of Genomic Similarities and Differences.</title>
        <authorList>
            <person name="Dluhosova J."/>
            <person name="Istvanek J."/>
            <person name="Nedelnik J."/>
            <person name="Repkova J."/>
        </authorList>
    </citation>
    <scope>NUCLEOTIDE SEQUENCE [LARGE SCALE GENOMIC DNA]</scope>
    <source>
        <strain evidence="3">cv. 10/8</strain>
        <tissue evidence="2">Leaf</tissue>
    </source>
</reference>
<dbReference type="Proteomes" id="UP000265520">
    <property type="component" value="Unassembled WGS sequence"/>
</dbReference>
<accession>A0A392TCT6</accession>
<proteinExistence type="predicted"/>